<dbReference type="Proteomes" id="UP000829364">
    <property type="component" value="Chromosome 1"/>
</dbReference>
<keyword evidence="2" id="KW-1185">Reference proteome</keyword>
<dbReference type="AlphaFoldDB" id="A0A9Q8Q5C1"/>
<dbReference type="GeneID" id="72062009"/>
<evidence type="ECO:0000313" key="2">
    <source>
        <dbReference type="Proteomes" id="UP000829364"/>
    </source>
</evidence>
<dbReference type="InterPro" id="IPR022085">
    <property type="entry name" value="OpdG"/>
</dbReference>
<dbReference type="EMBL" id="CP086354">
    <property type="protein sequence ID" value="UNI13285.1"/>
    <property type="molecule type" value="Genomic_DNA"/>
</dbReference>
<dbReference type="OrthoDB" id="3350591at2759"/>
<name>A0A9Q8Q5C1_9HYPO</name>
<dbReference type="InterPro" id="IPR053204">
    <property type="entry name" value="Oxopyrrolidines_Biosynth-assoc"/>
</dbReference>
<protein>
    <submittedName>
        <fullName evidence="1">Uncharacterized protein</fullName>
    </submittedName>
</protein>
<gene>
    <name evidence="1" type="ORF">JDV02_000042</name>
</gene>
<dbReference type="PANTHER" id="PTHR38797:SF4">
    <property type="entry name" value="NUCLEAR PORE COMPLEX PROTEIN NUP85"/>
    <property type="match status" value="1"/>
</dbReference>
<dbReference type="Pfam" id="PF12311">
    <property type="entry name" value="DUF3632"/>
    <property type="match status" value="1"/>
</dbReference>
<organism evidence="1 2">
    <name type="scientific">Purpureocillium takamizusanense</name>
    <dbReference type="NCBI Taxonomy" id="2060973"/>
    <lineage>
        <taxon>Eukaryota</taxon>
        <taxon>Fungi</taxon>
        <taxon>Dikarya</taxon>
        <taxon>Ascomycota</taxon>
        <taxon>Pezizomycotina</taxon>
        <taxon>Sordariomycetes</taxon>
        <taxon>Hypocreomycetidae</taxon>
        <taxon>Hypocreales</taxon>
        <taxon>Ophiocordycipitaceae</taxon>
        <taxon>Purpureocillium</taxon>
    </lineage>
</organism>
<accession>A0A9Q8Q5C1</accession>
<sequence>MSHVQLRLEDEGAPDFAGDVVETLNAVLAPNRSKSPSEAAASLNALCSNDYAQHGSAGSFLWWFWDLVHDLARQLPYDGPQQDQLADVVRALHDLPPRTVSLGEDWGSEGDVQLWTGLPMFANTFREKLDDGDSRASGEVQRKERAVNLQAYASRVAGMGFFPFEMYAVWAFVDALEGTMRHVRGAPDEVDDDPASIEGLPYKVSIAASWMVHTGERLYGRDEEVHGATAGPLWRLDKKEAIRLRRKFRGTNGLCPQRWRLWKGRFAAIHSMERLDEKVRTEAKNACAAMDKAEESHKS</sequence>
<dbReference type="RefSeq" id="XP_047836766.1">
    <property type="nucleotide sequence ID" value="XM_047980809.1"/>
</dbReference>
<reference evidence="1" key="1">
    <citation type="submission" date="2021-11" db="EMBL/GenBank/DDBJ databases">
        <title>Purpureocillium_takamizusanense_genome.</title>
        <authorList>
            <person name="Nguyen N.-H."/>
        </authorList>
    </citation>
    <scope>NUCLEOTIDE SEQUENCE</scope>
    <source>
        <strain evidence="1">PT3</strain>
    </source>
</reference>
<dbReference type="PANTHER" id="PTHR38797">
    <property type="entry name" value="NUCLEAR PORE COMPLEX PROTEIN NUP85-RELATED"/>
    <property type="match status" value="1"/>
</dbReference>
<proteinExistence type="predicted"/>
<evidence type="ECO:0000313" key="1">
    <source>
        <dbReference type="EMBL" id="UNI13285.1"/>
    </source>
</evidence>
<dbReference type="KEGG" id="ptkz:JDV02_000042"/>